<evidence type="ECO:0000256" key="1">
    <source>
        <dbReference type="SAM" id="MobiDB-lite"/>
    </source>
</evidence>
<feature type="transmembrane region" description="Helical" evidence="2">
    <location>
        <begin position="165"/>
        <end position="190"/>
    </location>
</feature>
<organism evidence="3 4">
    <name type="scientific">Macrostomum lignano</name>
    <dbReference type="NCBI Taxonomy" id="282301"/>
    <lineage>
        <taxon>Eukaryota</taxon>
        <taxon>Metazoa</taxon>
        <taxon>Spiralia</taxon>
        <taxon>Lophotrochozoa</taxon>
        <taxon>Platyhelminthes</taxon>
        <taxon>Rhabditophora</taxon>
        <taxon>Macrostomorpha</taxon>
        <taxon>Macrostomida</taxon>
        <taxon>Macrostomidae</taxon>
        <taxon>Macrostomum</taxon>
    </lineage>
</organism>
<evidence type="ECO:0000313" key="4">
    <source>
        <dbReference type="Proteomes" id="UP000215902"/>
    </source>
</evidence>
<gene>
    <name evidence="3" type="ORF">BOX15_Mlig029041g1</name>
</gene>
<accession>A0A267DMF8</accession>
<feature type="compositionally biased region" description="Low complexity" evidence="1">
    <location>
        <begin position="20"/>
        <end position="29"/>
    </location>
</feature>
<sequence length="204" mass="22950">MQSTMQSSVWSNPSAAGMSQQTQQQQQQQQHEHHHHLQQQHHHRDRVWTPPPQQQAATSSAVATTFRLASGRGFAASDDEPVRPSVSFPLLSVPDSVSEEPTPAIPLARRQQNYLQQRQQQLLQQREVERIGEPESEAEVTAPSVVTDEAALKLAMKRKQLRQRALIMIYLSCTLLFVLAVVFLAAFGVFHTAEVSGKEHHHDD</sequence>
<dbReference type="Proteomes" id="UP000215902">
    <property type="component" value="Unassembled WGS sequence"/>
</dbReference>
<comment type="caution">
    <text evidence="3">The sequence shown here is derived from an EMBL/GenBank/DDBJ whole genome shotgun (WGS) entry which is preliminary data.</text>
</comment>
<keyword evidence="2" id="KW-0812">Transmembrane</keyword>
<feature type="compositionally biased region" description="Basic residues" evidence="1">
    <location>
        <begin position="32"/>
        <end position="45"/>
    </location>
</feature>
<evidence type="ECO:0000313" key="3">
    <source>
        <dbReference type="EMBL" id="PAA49867.1"/>
    </source>
</evidence>
<name>A0A267DMF8_9PLAT</name>
<proteinExistence type="predicted"/>
<reference evidence="3 4" key="1">
    <citation type="submission" date="2017-06" db="EMBL/GenBank/DDBJ databases">
        <title>A platform for efficient transgenesis in Macrostomum lignano, a flatworm model organism for stem cell research.</title>
        <authorList>
            <person name="Berezikov E."/>
        </authorList>
    </citation>
    <scope>NUCLEOTIDE SEQUENCE [LARGE SCALE GENOMIC DNA]</scope>
    <source>
        <strain evidence="3">DV1</strain>
        <tissue evidence="3">Whole organism</tissue>
    </source>
</reference>
<feature type="compositionally biased region" description="Polar residues" evidence="1">
    <location>
        <begin position="1"/>
        <end position="19"/>
    </location>
</feature>
<keyword evidence="2" id="KW-1133">Transmembrane helix</keyword>
<evidence type="ECO:0008006" key="5">
    <source>
        <dbReference type="Google" id="ProtNLM"/>
    </source>
</evidence>
<keyword evidence="4" id="KW-1185">Reference proteome</keyword>
<keyword evidence="2" id="KW-0472">Membrane</keyword>
<dbReference type="EMBL" id="NIVC01003772">
    <property type="protein sequence ID" value="PAA49867.1"/>
    <property type="molecule type" value="Genomic_DNA"/>
</dbReference>
<protein>
    <recommendedName>
        <fullName evidence="5">Transmembrane protein</fullName>
    </recommendedName>
</protein>
<feature type="region of interest" description="Disordered" evidence="1">
    <location>
        <begin position="1"/>
        <end position="62"/>
    </location>
</feature>
<dbReference type="AlphaFoldDB" id="A0A267DMF8"/>
<evidence type="ECO:0000256" key="2">
    <source>
        <dbReference type="SAM" id="Phobius"/>
    </source>
</evidence>